<evidence type="ECO:0008006" key="6">
    <source>
        <dbReference type="Google" id="ProtNLM"/>
    </source>
</evidence>
<evidence type="ECO:0000313" key="5">
    <source>
        <dbReference type="Proteomes" id="UP000036000"/>
    </source>
</evidence>
<feature type="transmembrane region" description="Helical" evidence="2">
    <location>
        <begin position="128"/>
        <end position="148"/>
    </location>
</feature>
<keyword evidence="2" id="KW-0812">Transmembrane</keyword>
<feature type="compositionally biased region" description="Low complexity" evidence="1">
    <location>
        <begin position="30"/>
        <end position="47"/>
    </location>
</feature>
<accession>A0AAC8UV56</accession>
<keyword evidence="2" id="KW-0472">Membrane</keyword>
<evidence type="ECO:0000256" key="2">
    <source>
        <dbReference type="SAM" id="Phobius"/>
    </source>
</evidence>
<dbReference type="Proteomes" id="UP000036000">
    <property type="component" value="Chromosome"/>
</dbReference>
<feature type="region of interest" description="Disordered" evidence="1">
    <location>
        <begin position="28"/>
        <end position="102"/>
    </location>
</feature>
<keyword evidence="2" id="KW-1133">Transmembrane helix</keyword>
<sequence>MNRTLKQLMLVLTLICGLAMGTSTLANAQTTDTGSTSTGITFIGNGSQRNTVDPTTPTVHEGSDGDIANGGIPDGTKPTQVASKGSADDTASPVTTPRKGGSGAAAVKSAVAAIASGRLPQTGEVQSILADLVGILLLMVLILGLVVYHQARLLRERE</sequence>
<dbReference type="AlphaFoldDB" id="A0AAC8UV56"/>
<dbReference type="EMBL" id="CP012033">
    <property type="protein sequence ID" value="AKP64833.1"/>
    <property type="molecule type" value="Genomic_DNA"/>
</dbReference>
<gene>
    <name evidence="4" type="ORF">ABN16_07375</name>
</gene>
<name>A0AAC8UV56_9LACO</name>
<feature type="signal peptide" evidence="3">
    <location>
        <begin position="1"/>
        <end position="28"/>
    </location>
</feature>
<keyword evidence="5" id="KW-1185">Reference proteome</keyword>
<dbReference type="KEGG" id="lko:ABN16_07375"/>
<evidence type="ECO:0000256" key="3">
    <source>
        <dbReference type="SAM" id="SignalP"/>
    </source>
</evidence>
<feature type="compositionally biased region" description="Polar residues" evidence="1">
    <location>
        <begin position="48"/>
        <end position="58"/>
    </location>
</feature>
<proteinExistence type="predicted"/>
<reference evidence="4 5" key="1">
    <citation type="submission" date="2015-07" db="EMBL/GenBank/DDBJ databases">
        <title>Lactobacillus korensis/26-25/ whole genome sequencing.</title>
        <authorList>
            <person name="Kim M.K."/>
            <person name="Im W.-T."/>
            <person name="Srinivasan S."/>
            <person name="Lee J.-J."/>
        </authorList>
    </citation>
    <scope>NUCLEOTIDE SEQUENCE [LARGE SCALE GENOMIC DNA]</scope>
    <source>
        <strain evidence="4 5">26-25</strain>
    </source>
</reference>
<keyword evidence="3" id="KW-0732">Signal</keyword>
<evidence type="ECO:0000313" key="4">
    <source>
        <dbReference type="EMBL" id="AKP64833.1"/>
    </source>
</evidence>
<dbReference type="RefSeq" id="WP_048734445.1">
    <property type="nucleotide sequence ID" value="NZ_CP012033.1"/>
</dbReference>
<protein>
    <recommendedName>
        <fullName evidence="6">LPXTG cell wall anchor domain-containing protein</fullName>
    </recommendedName>
</protein>
<organism evidence="4 5">
    <name type="scientific">Levilactobacillus koreensis</name>
    <dbReference type="NCBI Taxonomy" id="637971"/>
    <lineage>
        <taxon>Bacteria</taxon>
        <taxon>Bacillati</taxon>
        <taxon>Bacillota</taxon>
        <taxon>Bacilli</taxon>
        <taxon>Lactobacillales</taxon>
        <taxon>Lactobacillaceae</taxon>
        <taxon>Levilactobacillus</taxon>
    </lineage>
</organism>
<feature type="chain" id="PRO_5042083900" description="LPXTG cell wall anchor domain-containing protein" evidence="3">
    <location>
        <begin position="29"/>
        <end position="158"/>
    </location>
</feature>
<evidence type="ECO:0000256" key="1">
    <source>
        <dbReference type="SAM" id="MobiDB-lite"/>
    </source>
</evidence>